<dbReference type="Gene3D" id="1.20.120.1760">
    <property type="match status" value="1"/>
</dbReference>
<keyword evidence="11 16" id="KW-0472">Membrane</keyword>
<dbReference type="NCBIfam" id="TIGR00473">
    <property type="entry name" value="pssA"/>
    <property type="match status" value="1"/>
</dbReference>
<organism evidence="17 18">
    <name type="scientific">Jeotgalibacillus campisalis</name>
    <dbReference type="NCBI Taxonomy" id="220754"/>
    <lineage>
        <taxon>Bacteria</taxon>
        <taxon>Bacillati</taxon>
        <taxon>Bacillota</taxon>
        <taxon>Bacilli</taxon>
        <taxon>Bacillales</taxon>
        <taxon>Caryophanaceae</taxon>
        <taxon>Jeotgalibacillus</taxon>
    </lineage>
</organism>
<keyword evidence="8 16" id="KW-0812">Transmembrane</keyword>
<evidence type="ECO:0000256" key="10">
    <source>
        <dbReference type="ARBA" id="ARBA00023098"/>
    </source>
</evidence>
<evidence type="ECO:0000256" key="5">
    <source>
        <dbReference type="ARBA" id="ARBA00017171"/>
    </source>
</evidence>
<dbReference type="InterPro" id="IPR043130">
    <property type="entry name" value="CDP-OH_PTrfase_TM_dom"/>
</dbReference>
<proteinExistence type="inferred from homology"/>
<gene>
    <name evidence="17" type="ORF">KR50_27480</name>
</gene>
<evidence type="ECO:0000256" key="9">
    <source>
        <dbReference type="ARBA" id="ARBA00022989"/>
    </source>
</evidence>
<dbReference type="Pfam" id="PF01066">
    <property type="entry name" value="CDP-OH_P_transf"/>
    <property type="match status" value="1"/>
</dbReference>
<feature type="transmembrane region" description="Helical" evidence="16">
    <location>
        <begin position="32"/>
        <end position="55"/>
    </location>
</feature>
<name>A0A0C2VPZ1_9BACL</name>
<reference evidence="17 18" key="1">
    <citation type="submission" date="2015-01" db="EMBL/GenBank/DDBJ databases">
        <title>Jeotgalibacillus campisalis genome sequencing.</title>
        <authorList>
            <person name="Goh K.M."/>
            <person name="Chan K.-G."/>
            <person name="Yaakop A.S."/>
            <person name="Ee R."/>
            <person name="Gan H.M."/>
            <person name="Chan C.S."/>
        </authorList>
    </citation>
    <scope>NUCLEOTIDE SEQUENCE [LARGE SCALE GENOMIC DNA]</scope>
    <source>
        <strain evidence="17 18">SF-57</strain>
    </source>
</reference>
<dbReference type="GO" id="GO:0008654">
    <property type="term" value="P:phospholipid biosynthetic process"/>
    <property type="evidence" value="ECO:0007669"/>
    <property type="project" value="UniProtKB-KW"/>
</dbReference>
<comment type="catalytic activity">
    <reaction evidence="1">
        <text>a CDP-1,2-diacyl-sn-glycerol + L-serine = a 1,2-diacyl-sn-glycero-3-phospho-L-serine + CMP + H(+)</text>
        <dbReference type="Rhea" id="RHEA:16913"/>
        <dbReference type="ChEBI" id="CHEBI:15378"/>
        <dbReference type="ChEBI" id="CHEBI:33384"/>
        <dbReference type="ChEBI" id="CHEBI:57262"/>
        <dbReference type="ChEBI" id="CHEBI:58332"/>
        <dbReference type="ChEBI" id="CHEBI:60377"/>
        <dbReference type="EC" id="2.7.8.8"/>
    </reaction>
</comment>
<evidence type="ECO:0000256" key="3">
    <source>
        <dbReference type="ARBA" id="ARBA00010441"/>
    </source>
</evidence>
<sequence>MSLLQVIGFTFKKVKSQTANALTLSNLVLGGFAAIYSTAGQFSLAALLIFIAAFMDRFDGMAARLLGIESELGRQLDSMSDLVSFGVAPALLLYHSFLHDYGVSGMVLTVFYIGCGAYRLARFNSKEPSPYFEGLPITAAGCLLALSFLATPLLSAASLITIIFVLSLLMVSPLRIKKM</sequence>
<evidence type="ECO:0000256" key="11">
    <source>
        <dbReference type="ARBA" id="ARBA00023136"/>
    </source>
</evidence>
<evidence type="ECO:0000256" key="14">
    <source>
        <dbReference type="ARBA" id="ARBA00032361"/>
    </source>
</evidence>
<evidence type="ECO:0000256" key="2">
    <source>
        <dbReference type="ARBA" id="ARBA00004127"/>
    </source>
</evidence>
<dbReference type="InterPro" id="IPR050324">
    <property type="entry name" value="CDP-alcohol_PTase-I"/>
</dbReference>
<keyword evidence="6" id="KW-0444">Lipid biosynthesis</keyword>
<evidence type="ECO:0000313" key="18">
    <source>
        <dbReference type="Proteomes" id="UP000031972"/>
    </source>
</evidence>
<evidence type="ECO:0000256" key="12">
    <source>
        <dbReference type="ARBA" id="ARBA00023209"/>
    </source>
</evidence>
<dbReference type="GO" id="GO:0012505">
    <property type="term" value="C:endomembrane system"/>
    <property type="evidence" value="ECO:0007669"/>
    <property type="project" value="UniProtKB-SubCell"/>
</dbReference>
<evidence type="ECO:0000256" key="15">
    <source>
        <dbReference type="RuleBase" id="RU003750"/>
    </source>
</evidence>
<dbReference type="RefSeq" id="WP_041059518.1">
    <property type="nucleotide sequence ID" value="NZ_JXRR01000017.1"/>
</dbReference>
<evidence type="ECO:0000256" key="16">
    <source>
        <dbReference type="SAM" id="Phobius"/>
    </source>
</evidence>
<protein>
    <recommendedName>
        <fullName evidence="5">CDP-diacylglycerol--serine O-phosphatidyltransferase</fullName>
        <ecNumber evidence="4">2.7.8.8</ecNumber>
    </recommendedName>
    <alternativeName>
        <fullName evidence="14">Phosphatidylserine synthase</fullName>
    </alternativeName>
</protein>
<evidence type="ECO:0000256" key="8">
    <source>
        <dbReference type="ARBA" id="ARBA00022692"/>
    </source>
</evidence>
<dbReference type="InterPro" id="IPR004533">
    <property type="entry name" value="CDP-diaglyc--ser_O-PTrfase"/>
</dbReference>
<comment type="subcellular location">
    <subcellularLocation>
        <location evidence="2">Endomembrane system</location>
        <topology evidence="2">Multi-pass membrane protein</topology>
    </subcellularLocation>
</comment>
<evidence type="ECO:0000256" key="13">
    <source>
        <dbReference type="ARBA" id="ARBA00023264"/>
    </source>
</evidence>
<dbReference type="AlphaFoldDB" id="A0A0C2VPZ1"/>
<dbReference type="PROSITE" id="PS00379">
    <property type="entry name" value="CDP_ALCOHOL_P_TRANSF"/>
    <property type="match status" value="1"/>
</dbReference>
<dbReference type="GO" id="GO:0003882">
    <property type="term" value="F:CDP-diacylglycerol-serine O-phosphatidyltransferase activity"/>
    <property type="evidence" value="ECO:0007669"/>
    <property type="project" value="UniProtKB-EC"/>
</dbReference>
<dbReference type="PANTHER" id="PTHR14269:SF61">
    <property type="entry name" value="CDP-DIACYLGLYCEROL--SERINE O-PHOSPHATIDYLTRANSFERASE"/>
    <property type="match status" value="1"/>
</dbReference>
<dbReference type="PANTHER" id="PTHR14269">
    <property type="entry name" value="CDP-DIACYLGLYCEROL--GLYCEROL-3-PHOSPHATE 3-PHOSPHATIDYLTRANSFERASE-RELATED"/>
    <property type="match status" value="1"/>
</dbReference>
<feature type="transmembrane region" description="Helical" evidence="16">
    <location>
        <begin position="101"/>
        <end position="120"/>
    </location>
</feature>
<evidence type="ECO:0000256" key="6">
    <source>
        <dbReference type="ARBA" id="ARBA00022516"/>
    </source>
</evidence>
<evidence type="ECO:0000256" key="4">
    <source>
        <dbReference type="ARBA" id="ARBA00013174"/>
    </source>
</evidence>
<dbReference type="InterPro" id="IPR048254">
    <property type="entry name" value="CDP_ALCOHOL_P_TRANSF_CS"/>
</dbReference>
<comment type="similarity">
    <text evidence="3 15">Belongs to the CDP-alcohol phosphatidyltransferase class-I family.</text>
</comment>
<dbReference type="GO" id="GO:0016020">
    <property type="term" value="C:membrane"/>
    <property type="evidence" value="ECO:0007669"/>
    <property type="project" value="InterPro"/>
</dbReference>
<evidence type="ECO:0000313" key="17">
    <source>
        <dbReference type="EMBL" id="KIL46073.1"/>
    </source>
</evidence>
<dbReference type="InterPro" id="IPR000462">
    <property type="entry name" value="CDP-OH_P_trans"/>
</dbReference>
<keyword evidence="9 16" id="KW-1133">Transmembrane helix</keyword>
<dbReference type="EC" id="2.7.8.8" evidence="4"/>
<dbReference type="PATRIC" id="fig|220754.4.peg.2763"/>
<dbReference type="OrthoDB" id="9777147at2"/>
<comment type="caution">
    <text evidence="17">The sequence shown here is derived from an EMBL/GenBank/DDBJ whole genome shotgun (WGS) entry which is preliminary data.</text>
</comment>
<keyword evidence="18" id="KW-1185">Reference proteome</keyword>
<keyword evidence="7 15" id="KW-0808">Transferase</keyword>
<dbReference type="Proteomes" id="UP000031972">
    <property type="component" value="Unassembled WGS sequence"/>
</dbReference>
<keyword evidence="10" id="KW-0443">Lipid metabolism</keyword>
<feature type="transmembrane region" description="Helical" evidence="16">
    <location>
        <begin position="156"/>
        <end position="176"/>
    </location>
</feature>
<accession>A0A0C2VPZ1</accession>
<keyword evidence="12" id="KW-0594">Phospholipid biosynthesis</keyword>
<evidence type="ECO:0000256" key="7">
    <source>
        <dbReference type="ARBA" id="ARBA00022679"/>
    </source>
</evidence>
<evidence type="ECO:0000256" key="1">
    <source>
        <dbReference type="ARBA" id="ARBA00000287"/>
    </source>
</evidence>
<dbReference type="EMBL" id="JXRR01000017">
    <property type="protein sequence ID" value="KIL46073.1"/>
    <property type="molecule type" value="Genomic_DNA"/>
</dbReference>
<keyword evidence="13" id="KW-1208">Phospholipid metabolism</keyword>